<comment type="catalytic activity">
    <reaction evidence="2">
        <text>9-ribosyl-trans-zeatin 5'-phosphate + H2O = trans-zeatin + D-ribose 5-phosphate</text>
        <dbReference type="Rhea" id="RHEA:48564"/>
        <dbReference type="ChEBI" id="CHEBI:15377"/>
        <dbReference type="ChEBI" id="CHEBI:16522"/>
        <dbReference type="ChEBI" id="CHEBI:78346"/>
        <dbReference type="ChEBI" id="CHEBI:87947"/>
        <dbReference type="EC" id="3.2.2.n1"/>
    </reaction>
</comment>
<dbReference type="Pfam" id="PF03641">
    <property type="entry name" value="Lysine_decarbox"/>
    <property type="match status" value="1"/>
</dbReference>
<gene>
    <name evidence="3" type="ORF">PS9374_05388</name>
</gene>
<dbReference type="GO" id="GO:0005829">
    <property type="term" value="C:cytosol"/>
    <property type="evidence" value="ECO:0007669"/>
    <property type="project" value="TreeGrafter"/>
</dbReference>
<proteinExistence type="inferred from homology"/>
<dbReference type="GO" id="GO:0102682">
    <property type="term" value="F:cytokinin riboside 5'-monophosphate phosphoribohydrolase activity"/>
    <property type="evidence" value="ECO:0007669"/>
    <property type="project" value="RHEA"/>
</dbReference>
<keyword evidence="2" id="KW-0378">Hydrolase</keyword>
<sequence length="195" mass="20774">MFICVFLASSQRIDPKYLRLAEEVGAELARRGHTLVSGGARVSCMGAVARAVRAGGGHTVGVIPQALVDIEVADTDSDELIVTADMRERKGAMDARSDAFLVLPGGIGTLEELFEIWTARTLGLHDKPLVLLDPWGLYAPLKALVGGMHEEGFTRAGVFDAISWTTTVEEAFELLEKPAGRLAPSLDELGEATAG</sequence>
<comment type="catalytic activity">
    <reaction evidence="2">
        <text>N(6)-(dimethylallyl)adenosine 5'-phosphate + H2O = N(6)-dimethylallyladenine + D-ribose 5-phosphate</text>
        <dbReference type="Rhea" id="RHEA:48560"/>
        <dbReference type="ChEBI" id="CHEBI:15377"/>
        <dbReference type="ChEBI" id="CHEBI:17660"/>
        <dbReference type="ChEBI" id="CHEBI:57526"/>
        <dbReference type="ChEBI" id="CHEBI:78346"/>
        <dbReference type="EC" id="3.2.2.n1"/>
    </reaction>
</comment>
<name>A0A171DLF6_9ACTN</name>
<dbReference type="PANTHER" id="PTHR31223">
    <property type="entry name" value="LOG FAMILY PROTEIN YJL055W"/>
    <property type="match status" value="1"/>
</dbReference>
<comment type="similarity">
    <text evidence="1 2">Belongs to the LOG family.</text>
</comment>
<evidence type="ECO:0000256" key="1">
    <source>
        <dbReference type="ARBA" id="ARBA00006763"/>
    </source>
</evidence>
<keyword evidence="2" id="KW-0203">Cytokinin biosynthesis</keyword>
<dbReference type="OrthoDB" id="9801098at2"/>
<dbReference type="Gene3D" id="3.40.50.450">
    <property type="match status" value="1"/>
</dbReference>
<dbReference type="AlphaFoldDB" id="A0A171DLF6"/>
<evidence type="ECO:0000256" key="2">
    <source>
        <dbReference type="RuleBase" id="RU363015"/>
    </source>
</evidence>
<dbReference type="GO" id="GO:0009691">
    <property type="term" value="P:cytokinin biosynthetic process"/>
    <property type="evidence" value="ECO:0007669"/>
    <property type="project" value="UniProtKB-UniRule"/>
</dbReference>
<accession>A0A171DLF6</accession>
<dbReference type="InterPro" id="IPR031100">
    <property type="entry name" value="LOG_fam"/>
</dbReference>
<dbReference type="SUPFAM" id="SSF102405">
    <property type="entry name" value="MCP/YpsA-like"/>
    <property type="match status" value="1"/>
</dbReference>
<dbReference type="PANTHER" id="PTHR31223:SF70">
    <property type="entry name" value="LOG FAMILY PROTEIN YJL055W"/>
    <property type="match status" value="1"/>
</dbReference>
<dbReference type="InterPro" id="IPR005269">
    <property type="entry name" value="LOG"/>
</dbReference>
<comment type="caution">
    <text evidence="3">The sequence shown here is derived from an EMBL/GenBank/DDBJ whole genome shotgun (WGS) entry which is preliminary data.</text>
</comment>
<reference evidence="3 4" key="1">
    <citation type="journal article" date="2016" name="Genome Announc.">
        <title>Draft Genome Sequence of Planomonospora sphaerica JCM9374, a Rare Actinomycete.</title>
        <authorList>
            <person name="Dohra H."/>
            <person name="Suzuki T."/>
            <person name="Inoue Y."/>
            <person name="Kodani S."/>
        </authorList>
    </citation>
    <scope>NUCLEOTIDE SEQUENCE [LARGE SCALE GENOMIC DNA]</scope>
    <source>
        <strain evidence="3 4">JCM 9374</strain>
    </source>
</reference>
<keyword evidence="4" id="KW-1185">Reference proteome</keyword>
<dbReference type="STRING" id="161355.PS9374_05388"/>
<organism evidence="3 4">
    <name type="scientific">Planomonospora sphaerica</name>
    <dbReference type="NCBI Taxonomy" id="161355"/>
    <lineage>
        <taxon>Bacteria</taxon>
        <taxon>Bacillati</taxon>
        <taxon>Actinomycetota</taxon>
        <taxon>Actinomycetes</taxon>
        <taxon>Streptosporangiales</taxon>
        <taxon>Streptosporangiaceae</taxon>
        <taxon>Planomonospora</taxon>
    </lineage>
</organism>
<dbReference type="NCBIfam" id="TIGR00730">
    <property type="entry name" value="Rossman fold protein, TIGR00730 family"/>
    <property type="match status" value="1"/>
</dbReference>
<dbReference type="EMBL" id="BDCX01000014">
    <property type="protein sequence ID" value="GAT69711.1"/>
    <property type="molecule type" value="Genomic_DNA"/>
</dbReference>
<dbReference type="EC" id="3.2.2.n1" evidence="2"/>
<evidence type="ECO:0000313" key="4">
    <source>
        <dbReference type="Proteomes" id="UP000077701"/>
    </source>
</evidence>
<dbReference type="RefSeq" id="WP_068901336.1">
    <property type="nucleotide sequence ID" value="NZ_BDCX01000014.1"/>
</dbReference>
<protein>
    <recommendedName>
        <fullName evidence="2">Cytokinin riboside 5'-monophosphate phosphoribohydrolase</fullName>
        <ecNumber evidence="2">3.2.2.n1</ecNumber>
    </recommendedName>
</protein>
<reference evidence="4" key="2">
    <citation type="submission" date="2016-04" db="EMBL/GenBank/DDBJ databases">
        <title>Planomonospora sphaerica JCM9374 whole genome shotgun sequence.</title>
        <authorList>
            <person name="Suzuki T."/>
            <person name="Dohra H."/>
            <person name="Kodani S."/>
        </authorList>
    </citation>
    <scope>NUCLEOTIDE SEQUENCE [LARGE SCALE GENOMIC DNA]</scope>
    <source>
        <strain evidence="4">JCM 9374</strain>
    </source>
</reference>
<evidence type="ECO:0000313" key="3">
    <source>
        <dbReference type="EMBL" id="GAT69711.1"/>
    </source>
</evidence>
<dbReference type="Proteomes" id="UP000077701">
    <property type="component" value="Unassembled WGS sequence"/>
</dbReference>